<dbReference type="EMBL" id="LBTH01000007">
    <property type="protein sequence ID" value="KKQ36146.1"/>
    <property type="molecule type" value="Genomic_DNA"/>
</dbReference>
<dbReference type="Proteomes" id="UP000034852">
    <property type="component" value="Unassembled WGS sequence"/>
</dbReference>
<evidence type="ECO:0000313" key="1">
    <source>
        <dbReference type="EMBL" id="KKQ36146.1"/>
    </source>
</evidence>
<sequence length="387" mass="44123">MPTESSARLSEQLNAPLNILRLPISTHLKPEEFLYRMFSDIRAITEQAIEVQALLISNANAENLFGKIEGYAPNSNEDHVLFLEYSKSREPTRIYVPISSTPNPDYLGLSELNLISTLMENEEGISLDPAKPTNTEAIRRLYNSLLGKLNALYSSNSELTDEIDDQQGLQATSNETLGQEGGVLRFPIIHKKGIDPFKEKPQEQKFTSIDFPARAQSLVRVYREVYLDQKEMLRRYSVITGKIDGIIEVSLPPPELNRIINERAPKPEDVISKYLSKNTWHVYFRSLGNQEKEEIMIDITELEKEIITIFAQKGTRELSLDELKNVLYQSHKVRIESGNLLDSIARIADRIKNSYGAVFDEHNIAIRKNRKILRVRLPLPAFKGLTE</sequence>
<proteinExistence type="predicted"/>
<name>A0A0G0K698_9BACT</name>
<evidence type="ECO:0000313" key="2">
    <source>
        <dbReference type="Proteomes" id="UP000034852"/>
    </source>
</evidence>
<protein>
    <submittedName>
        <fullName evidence="1">Uncharacterized protein</fullName>
    </submittedName>
</protein>
<gene>
    <name evidence="1" type="ORF">US52_C0007G0001</name>
</gene>
<organism evidence="1 2">
    <name type="scientific">candidate division WS6 bacterium GW2011_GWA2_37_6</name>
    <dbReference type="NCBI Taxonomy" id="1619087"/>
    <lineage>
        <taxon>Bacteria</taxon>
        <taxon>Candidatus Dojkabacteria</taxon>
    </lineage>
</organism>
<accession>A0A0G0K698</accession>
<dbReference type="AlphaFoldDB" id="A0A0G0K698"/>
<comment type="caution">
    <text evidence="1">The sequence shown here is derived from an EMBL/GenBank/DDBJ whole genome shotgun (WGS) entry which is preliminary data.</text>
</comment>
<reference evidence="1 2" key="1">
    <citation type="journal article" date="2015" name="Nature">
        <title>rRNA introns, odd ribosomes, and small enigmatic genomes across a large radiation of phyla.</title>
        <authorList>
            <person name="Brown C.T."/>
            <person name="Hug L.A."/>
            <person name="Thomas B.C."/>
            <person name="Sharon I."/>
            <person name="Castelle C.J."/>
            <person name="Singh A."/>
            <person name="Wilkins M.J."/>
            <person name="Williams K.H."/>
            <person name="Banfield J.F."/>
        </authorList>
    </citation>
    <scope>NUCLEOTIDE SEQUENCE [LARGE SCALE GENOMIC DNA]</scope>
</reference>